<evidence type="ECO:0000313" key="1">
    <source>
        <dbReference type="EMBL" id="QHO70346.1"/>
    </source>
</evidence>
<evidence type="ECO:0000313" key="2">
    <source>
        <dbReference type="Proteomes" id="UP000464507"/>
    </source>
</evidence>
<reference evidence="1 2" key="1">
    <citation type="submission" date="2016-09" db="EMBL/GenBank/DDBJ databases">
        <title>Complete genome sequence of microbes from the polar regions.</title>
        <authorList>
            <person name="Liao L."/>
            <person name="Chen B."/>
        </authorList>
    </citation>
    <scope>NUCLEOTIDE SEQUENCE [LARGE SCALE GENOMIC DNA]</scope>
    <source>
        <strain evidence="1 2">ZS314</strain>
    </source>
</reference>
<sequence length="145" mass="15617">MQQLYIPVHEFGHEGSAGFDSDGFFISLIAEGLKIDGGVTLRVFPNDHPPARLHVDIRARSSYRSWPPGHVGVFTLRGSQPKRHALGGVSGIFEGHMAKAVMDESLQAAGLGPLEPMSRVLFRCGVPCMTDGARVHAGEIRVTTA</sequence>
<keyword evidence="2" id="KW-1185">Reference proteome</keyword>
<organism evidence="1 2">
    <name type="scientific">Marisediminicola antarctica</name>
    <dbReference type="NCBI Taxonomy" id="674079"/>
    <lineage>
        <taxon>Bacteria</taxon>
        <taxon>Bacillati</taxon>
        <taxon>Actinomycetota</taxon>
        <taxon>Actinomycetes</taxon>
        <taxon>Micrococcales</taxon>
        <taxon>Microbacteriaceae</taxon>
        <taxon>Marisediminicola</taxon>
    </lineage>
</organism>
<dbReference type="Proteomes" id="UP000464507">
    <property type="component" value="Chromosome"/>
</dbReference>
<dbReference type="EMBL" id="CP017146">
    <property type="protein sequence ID" value="QHO70346.1"/>
    <property type="molecule type" value="Genomic_DNA"/>
</dbReference>
<dbReference type="KEGG" id="mant:BHD05_12505"/>
<protein>
    <submittedName>
        <fullName evidence="1">Uncharacterized protein</fullName>
    </submittedName>
</protein>
<accession>A0A7L5AJW0</accession>
<gene>
    <name evidence="1" type="ORF">BHD05_12505</name>
</gene>
<proteinExistence type="predicted"/>
<dbReference type="AlphaFoldDB" id="A0A7L5AJW0"/>
<name>A0A7L5AJW0_9MICO</name>